<proteinExistence type="predicted"/>
<gene>
    <name evidence="1" type="ORF">Salat_1680700</name>
</gene>
<sequence>MDGGGIGGWVVHLPVNRRLTRSGGFFSDPTKATTKMGTTWIEASVLTRRVNWHWWRQAACGRTLEDQSNNKQHGWADWLDAKKMVGHVVGDITECVSGDRAATAASVVELEPLILLLPSILLRQFQ</sequence>
<dbReference type="EMBL" id="JACGWO010000006">
    <property type="protein sequence ID" value="KAK4424871.1"/>
    <property type="molecule type" value="Genomic_DNA"/>
</dbReference>
<reference evidence="1" key="1">
    <citation type="submission" date="2020-06" db="EMBL/GenBank/DDBJ databases">
        <authorList>
            <person name="Li T."/>
            <person name="Hu X."/>
            <person name="Zhang T."/>
            <person name="Song X."/>
            <person name="Zhang H."/>
            <person name="Dai N."/>
            <person name="Sheng W."/>
            <person name="Hou X."/>
            <person name="Wei L."/>
        </authorList>
    </citation>
    <scope>NUCLEOTIDE SEQUENCE</scope>
    <source>
        <strain evidence="1">3651</strain>
        <tissue evidence="1">Leaf</tissue>
    </source>
</reference>
<protein>
    <submittedName>
        <fullName evidence="1">Uncharacterized protein</fullName>
    </submittedName>
</protein>
<reference evidence="1" key="2">
    <citation type="journal article" date="2024" name="Plant">
        <title>Genomic evolution and insights into agronomic trait innovations of Sesamum species.</title>
        <authorList>
            <person name="Miao H."/>
            <person name="Wang L."/>
            <person name="Qu L."/>
            <person name="Liu H."/>
            <person name="Sun Y."/>
            <person name="Le M."/>
            <person name="Wang Q."/>
            <person name="Wei S."/>
            <person name="Zheng Y."/>
            <person name="Lin W."/>
            <person name="Duan Y."/>
            <person name="Cao H."/>
            <person name="Xiong S."/>
            <person name="Wang X."/>
            <person name="Wei L."/>
            <person name="Li C."/>
            <person name="Ma Q."/>
            <person name="Ju M."/>
            <person name="Zhao R."/>
            <person name="Li G."/>
            <person name="Mu C."/>
            <person name="Tian Q."/>
            <person name="Mei H."/>
            <person name="Zhang T."/>
            <person name="Gao T."/>
            <person name="Zhang H."/>
        </authorList>
    </citation>
    <scope>NUCLEOTIDE SEQUENCE</scope>
    <source>
        <strain evidence="1">3651</strain>
    </source>
</reference>
<name>A0AAE1Y702_9LAMI</name>
<comment type="caution">
    <text evidence="1">The sequence shown here is derived from an EMBL/GenBank/DDBJ whole genome shotgun (WGS) entry which is preliminary data.</text>
</comment>
<organism evidence="1 2">
    <name type="scientific">Sesamum alatum</name>
    <dbReference type="NCBI Taxonomy" id="300844"/>
    <lineage>
        <taxon>Eukaryota</taxon>
        <taxon>Viridiplantae</taxon>
        <taxon>Streptophyta</taxon>
        <taxon>Embryophyta</taxon>
        <taxon>Tracheophyta</taxon>
        <taxon>Spermatophyta</taxon>
        <taxon>Magnoliopsida</taxon>
        <taxon>eudicotyledons</taxon>
        <taxon>Gunneridae</taxon>
        <taxon>Pentapetalae</taxon>
        <taxon>asterids</taxon>
        <taxon>lamiids</taxon>
        <taxon>Lamiales</taxon>
        <taxon>Pedaliaceae</taxon>
        <taxon>Sesamum</taxon>
    </lineage>
</organism>
<dbReference type="Proteomes" id="UP001293254">
    <property type="component" value="Unassembled WGS sequence"/>
</dbReference>
<evidence type="ECO:0000313" key="1">
    <source>
        <dbReference type="EMBL" id="KAK4424871.1"/>
    </source>
</evidence>
<evidence type="ECO:0000313" key="2">
    <source>
        <dbReference type="Proteomes" id="UP001293254"/>
    </source>
</evidence>
<dbReference type="AlphaFoldDB" id="A0AAE1Y702"/>
<accession>A0AAE1Y702</accession>
<keyword evidence="2" id="KW-1185">Reference proteome</keyword>